<sequence length="152" mass="16926">GSKPELVPSNLAEVLSSTVNYLKTRSSGKVKFEKLFSEKTSLFVPLNAALFSWVIENLCKNAIDAMDNNGTITIELHEKESTVNIDITDTGKGVPKSQFKTIFQPGYSTKKRGWGLGLSLAKRIVENYHKGKIFIKWSETGKGTTFRIILNK</sequence>
<evidence type="ECO:0000313" key="10">
    <source>
        <dbReference type="EMBL" id="HDR52975.1"/>
    </source>
</evidence>
<keyword evidence="4" id="KW-0808">Transferase</keyword>
<dbReference type="SMART" id="SM00387">
    <property type="entry name" value="HATPase_c"/>
    <property type="match status" value="1"/>
</dbReference>
<dbReference type="InterPro" id="IPR003594">
    <property type="entry name" value="HATPase_dom"/>
</dbReference>
<feature type="domain" description="Histidine kinase" evidence="9">
    <location>
        <begin position="1"/>
        <end position="152"/>
    </location>
</feature>
<reference evidence="10" key="1">
    <citation type="journal article" date="2020" name="mSystems">
        <title>Genome- and Community-Level Interaction Insights into Carbon Utilization and Element Cycling Functions of Hydrothermarchaeota in Hydrothermal Sediment.</title>
        <authorList>
            <person name="Zhou Z."/>
            <person name="Liu Y."/>
            <person name="Xu W."/>
            <person name="Pan J."/>
            <person name="Luo Z.H."/>
            <person name="Li M."/>
        </authorList>
    </citation>
    <scope>NUCLEOTIDE SEQUENCE [LARGE SCALE GENOMIC DNA]</scope>
    <source>
        <strain evidence="10">SpSt-1217</strain>
    </source>
</reference>
<evidence type="ECO:0000259" key="9">
    <source>
        <dbReference type="PROSITE" id="PS50109"/>
    </source>
</evidence>
<proteinExistence type="predicted"/>
<dbReference type="EMBL" id="DSDK01000860">
    <property type="protein sequence ID" value="HDR52975.1"/>
    <property type="molecule type" value="Genomic_DNA"/>
</dbReference>
<evidence type="ECO:0000256" key="8">
    <source>
        <dbReference type="ARBA" id="ARBA00023012"/>
    </source>
</evidence>
<dbReference type="SUPFAM" id="SSF55874">
    <property type="entry name" value="ATPase domain of HSP90 chaperone/DNA topoisomerase II/histidine kinase"/>
    <property type="match status" value="1"/>
</dbReference>
<dbReference type="Gene3D" id="3.30.565.10">
    <property type="entry name" value="Histidine kinase-like ATPase, C-terminal domain"/>
    <property type="match status" value="1"/>
</dbReference>
<dbReference type="PROSITE" id="PS50109">
    <property type="entry name" value="HIS_KIN"/>
    <property type="match status" value="1"/>
</dbReference>
<organism evidence="10">
    <name type="scientific">Mariniphaga anaerophila</name>
    <dbReference type="NCBI Taxonomy" id="1484053"/>
    <lineage>
        <taxon>Bacteria</taxon>
        <taxon>Pseudomonadati</taxon>
        <taxon>Bacteroidota</taxon>
        <taxon>Bacteroidia</taxon>
        <taxon>Marinilabiliales</taxon>
        <taxon>Prolixibacteraceae</taxon>
        <taxon>Mariniphaga</taxon>
    </lineage>
</organism>
<dbReference type="PRINTS" id="PR00344">
    <property type="entry name" value="BCTRLSENSOR"/>
</dbReference>
<evidence type="ECO:0000256" key="1">
    <source>
        <dbReference type="ARBA" id="ARBA00000085"/>
    </source>
</evidence>
<dbReference type="InterPro" id="IPR005467">
    <property type="entry name" value="His_kinase_dom"/>
</dbReference>
<keyword evidence="6 10" id="KW-0418">Kinase</keyword>
<dbReference type="AlphaFoldDB" id="A0A831LXI5"/>
<dbReference type="PANTHER" id="PTHR43065:SF10">
    <property type="entry name" value="PEROXIDE STRESS-ACTIVATED HISTIDINE KINASE MAK3"/>
    <property type="match status" value="1"/>
</dbReference>
<accession>A0A831LXI5</accession>
<gene>
    <name evidence="10" type="ORF">ENN90_15365</name>
</gene>
<dbReference type="PANTHER" id="PTHR43065">
    <property type="entry name" value="SENSOR HISTIDINE KINASE"/>
    <property type="match status" value="1"/>
</dbReference>
<keyword evidence="8" id="KW-0902">Two-component regulatory system</keyword>
<evidence type="ECO:0000256" key="5">
    <source>
        <dbReference type="ARBA" id="ARBA00022741"/>
    </source>
</evidence>
<evidence type="ECO:0000256" key="3">
    <source>
        <dbReference type="ARBA" id="ARBA00022553"/>
    </source>
</evidence>
<dbReference type="Pfam" id="PF02518">
    <property type="entry name" value="HATPase_c"/>
    <property type="match status" value="1"/>
</dbReference>
<feature type="non-terminal residue" evidence="10">
    <location>
        <position position="1"/>
    </location>
</feature>
<dbReference type="Proteomes" id="UP000886047">
    <property type="component" value="Unassembled WGS sequence"/>
</dbReference>
<keyword evidence="3" id="KW-0597">Phosphoprotein</keyword>
<evidence type="ECO:0000256" key="6">
    <source>
        <dbReference type="ARBA" id="ARBA00022777"/>
    </source>
</evidence>
<evidence type="ECO:0000256" key="7">
    <source>
        <dbReference type="ARBA" id="ARBA00022840"/>
    </source>
</evidence>
<dbReference type="InterPro" id="IPR004358">
    <property type="entry name" value="Sig_transdc_His_kin-like_C"/>
</dbReference>
<dbReference type="GO" id="GO:0005524">
    <property type="term" value="F:ATP binding"/>
    <property type="evidence" value="ECO:0007669"/>
    <property type="project" value="UniProtKB-KW"/>
</dbReference>
<dbReference type="EC" id="2.7.13.3" evidence="2"/>
<dbReference type="GO" id="GO:0000160">
    <property type="term" value="P:phosphorelay signal transduction system"/>
    <property type="evidence" value="ECO:0007669"/>
    <property type="project" value="UniProtKB-KW"/>
</dbReference>
<comment type="caution">
    <text evidence="10">The sequence shown here is derived from an EMBL/GenBank/DDBJ whole genome shotgun (WGS) entry which is preliminary data.</text>
</comment>
<dbReference type="InterPro" id="IPR036890">
    <property type="entry name" value="HATPase_C_sf"/>
</dbReference>
<keyword evidence="7" id="KW-0067">ATP-binding</keyword>
<dbReference type="CDD" id="cd00075">
    <property type="entry name" value="HATPase"/>
    <property type="match status" value="1"/>
</dbReference>
<evidence type="ECO:0000256" key="2">
    <source>
        <dbReference type="ARBA" id="ARBA00012438"/>
    </source>
</evidence>
<name>A0A831LXI5_9BACT</name>
<protein>
    <recommendedName>
        <fullName evidence="2">histidine kinase</fullName>
        <ecNumber evidence="2">2.7.13.3</ecNumber>
    </recommendedName>
</protein>
<evidence type="ECO:0000256" key="4">
    <source>
        <dbReference type="ARBA" id="ARBA00022679"/>
    </source>
</evidence>
<keyword evidence="5" id="KW-0547">Nucleotide-binding</keyword>
<comment type="catalytic activity">
    <reaction evidence="1">
        <text>ATP + protein L-histidine = ADP + protein N-phospho-L-histidine.</text>
        <dbReference type="EC" id="2.7.13.3"/>
    </reaction>
</comment>
<dbReference type="GO" id="GO:0004673">
    <property type="term" value="F:protein histidine kinase activity"/>
    <property type="evidence" value="ECO:0007669"/>
    <property type="project" value="UniProtKB-EC"/>
</dbReference>